<evidence type="ECO:0000313" key="8">
    <source>
        <dbReference type="Proteomes" id="UP000548771"/>
    </source>
</evidence>
<keyword evidence="4" id="KW-0804">Transcription</keyword>
<dbReference type="InterPro" id="IPR036390">
    <property type="entry name" value="WH_DNA-bd_sf"/>
</dbReference>
<evidence type="ECO:0000256" key="2">
    <source>
        <dbReference type="ARBA" id="ARBA00023015"/>
    </source>
</evidence>
<reference evidence="7" key="1">
    <citation type="submission" date="2019-03" db="EMBL/GenBank/DDBJ databases">
        <authorList>
            <person name="Moriniere L."/>
            <person name="Burlet A."/>
            <person name="Rosenthal E."/>
            <person name="Portier P."/>
            <person name="Lavire C."/>
            <person name="Nesme X."/>
            <person name="Bull C.T."/>
            <person name="Le Saux M."/>
            <person name="Bertolla F."/>
        </authorList>
    </citation>
    <scope>NUCLEOTIDE SEQUENCE</scope>
    <source>
        <strain evidence="7">CFBP2533</strain>
    </source>
</reference>
<dbReference type="PANTHER" id="PTHR30537">
    <property type="entry name" value="HTH-TYPE TRANSCRIPTIONAL REGULATOR"/>
    <property type="match status" value="1"/>
</dbReference>
<dbReference type="PANTHER" id="PTHR30537:SF17">
    <property type="entry name" value="LYSR-FAMILY REGULATORY PROTEIN"/>
    <property type="match status" value="1"/>
</dbReference>
<reference evidence="7" key="3">
    <citation type="journal article" date="2020" name="Syst. Appl. Microbiol.">
        <title>Clarifying the taxonomy of the causal agent of bacterial leaf spot of lettuce through a polyphasic approach reveals that Xanthomonas cynarae Trebaol et al. 2000 emend. Timilsina et al. 2019 is a later heterotypic synonym of Xanthomonas hortorum Vauterin et al. 1995.</title>
        <authorList>
            <person name="Moriniere L."/>
            <person name="Burlet A."/>
            <person name="Rosenthal E.R."/>
            <person name="Nesme X."/>
            <person name="Portier P."/>
            <person name="Bull C.T."/>
            <person name="Lavire C."/>
            <person name="Fischer-Le Saux M."/>
            <person name="Bertolla F."/>
        </authorList>
    </citation>
    <scope>NUCLEOTIDE SEQUENCE</scope>
    <source>
        <strain evidence="7">CFBP2533</strain>
    </source>
</reference>
<comment type="similarity">
    <text evidence="1">Belongs to the LysR transcriptional regulatory family.</text>
</comment>
<dbReference type="GO" id="GO:0003700">
    <property type="term" value="F:DNA-binding transcription factor activity"/>
    <property type="evidence" value="ECO:0007669"/>
    <property type="project" value="InterPro"/>
</dbReference>
<dbReference type="SUPFAM" id="SSF53850">
    <property type="entry name" value="Periplasmic binding protein-like II"/>
    <property type="match status" value="1"/>
</dbReference>
<dbReference type="EMBL" id="LR828261">
    <property type="protein sequence ID" value="CAD0335218.1"/>
    <property type="molecule type" value="Genomic_DNA"/>
</dbReference>
<reference evidence="6" key="4">
    <citation type="submission" date="2020-07" db="EMBL/GenBank/DDBJ databases">
        <authorList>
            <person name="Pothier F. J."/>
        </authorList>
    </citation>
    <scope>NUCLEOTIDE SEQUENCE</scope>
    <source>
        <strain evidence="6">CFBP 2533</strain>
    </source>
</reference>
<organism evidence="6">
    <name type="scientific">Xanthomonas hortorum pv. pelargonii</name>
    <dbReference type="NCBI Taxonomy" id="453602"/>
    <lineage>
        <taxon>Bacteria</taxon>
        <taxon>Pseudomonadati</taxon>
        <taxon>Pseudomonadota</taxon>
        <taxon>Gammaproteobacteria</taxon>
        <taxon>Lysobacterales</taxon>
        <taxon>Lysobacteraceae</taxon>
        <taxon>Xanthomonas</taxon>
    </lineage>
</organism>
<dbReference type="FunFam" id="1.10.10.10:FF:000001">
    <property type="entry name" value="LysR family transcriptional regulator"/>
    <property type="match status" value="1"/>
</dbReference>
<dbReference type="SUPFAM" id="SSF46785">
    <property type="entry name" value="Winged helix' DNA-binding domain"/>
    <property type="match status" value="1"/>
</dbReference>
<dbReference type="Pfam" id="PF03466">
    <property type="entry name" value="LysR_substrate"/>
    <property type="match status" value="1"/>
</dbReference>
<dbReference type="Gene3D" id="3.40.190.290">
    <property type="match status" value="1"/>
</dbReference>
<dbReference type="PROSITE" id="PS50931">
    <property type="entry name" value="HTH_LYSR"/>
    <property type="match status" value="1"/>
</dbReference>
<keyword evidence="2" id="KW-0805">Transcription regulation</keyword>
<dbReference type="InterPro" id="IPR000847">
    <property type="entry name" value="LysR_HTH_N"/>
</dbReference>
<keyword evidence="3" id="KW-0238">DNA-binding</keyword>
<dbReference type="Proteomes" id="UP000548771">
    <property type="component" value="Unassembled WGS sequence"/>
</dbReference>
<accession>A0A6V7DIV5</accession>
<dbReference type="EMBL" id="LR828261">
    <property type="protein sequence ID" value="CAD0335226.1"/>
    <property type="molecule type" value="Genomic_DNA"/>
</dbReference>
<sequence>MDKLTAMATFVKVVDTGSFTRAADALDLPKARVSQRISDLEKHLGVRLLNRTTRALSLTDDGAAYFDKCQALLQQIDELESTLSGETAAPIGRLRVDSLVSIARWVIAPKLHDFQARYPRIQLRLSSSDRISHLLEDGIDCTIRGGALKDSSMIARHLCDIQMGLYASPDYLASVGGVDTPDTLLQLKRISWFSGRERNPFVWELEAGHARFVLQSGVGMQFDEPDVAMSACMAGSGICPGAPFAVAGFVRSGRLVPVLPQWHFAPRPIHIVYPGSRHLSVRVRCFVNWILEVFAAHGEIKLTPIALAMEPGLSITKQGV</sequence>
<dbReference type="CDD" id="cd08472">
    <property type="entry name" value="PBP2_CrgA_like_3"/>
    <property type="match status" value="1"/>
</dbReference>
<dbReference type="EMBL" id="SMDX01000004">
    <property type="protein sequence ID" value="NMI21388.1"/>
    <property type="molecule type" value="Genomic_DNA"/>
</dbReference>
<evidence type="ECO:0000256" key="3">
    <source>
        <dbReference type="ARBA" id="ARBA00023125"/>
    </source>
</evidence>
<dbReference type="InterPro" id="IPR058163">
    <property type="entry name" value="LysR-type_TF_proteobact-type"/>
</dbReference>
<evidence type="ECO:0000313" key="7">
    <source>
        <dbReference type="EMBL" id="NMI21388.1"/>
    </source>
</evidence>
<evidence type="ECO:0000256" key="1">
    <source>
        <dbReference type="ARBA" id="ARBA00009437"/>
    </source>
</evidence>
<dbReference type="GO" id="GO:0043565">
    <property type="term" value="F:sequence-specific DNA binding"/>
    <property type="evidence" value="ECO:0007669"/>
    <property type="project" value="TreeGrafter"/>
</dbReference>
<name>A0A6V7DIV5_9XANT</name>
<dbReference type="InterPro" id="IPR036388">
    <property type="entry name" value="WH-like_DNA-bd_sf"/>
</dbReference>
<feature type="domain" description="HTH lysR-type" evidence="5">
    <location>
        <begin position="1"/>
        <end position="59"/>
    </location>
</feature>
<evidence type="ECO:0000256" key="4">
    <source>
        <dbReference type="ARBA" id="ARBA00023163"/>
    </source>
</evidence>
<proteinExistence type="inferred from homology"/>
<reference evidence="8" key="2">
    <citation type="journal article" date="2020" name="Syst. Appl. Microbiol.">
        <title>Clarifying the taxonomy of the causal agent of bacterial leaf spot of lettuce through a polyphasic approach reveals that Xanthomonas cynarae Trebaol et al. 2000 emend. Timilsina et al. 2019 is a later heterotypic synonym of Xanthomonas hortorum Vauterin et al. 1995.</title>
        <authorList>
            <person name="Moriniere L."/>
            <person name="Burlet A."/>
            <person name="Rosenthal E.R."/>
            <person name="Nesme X."/>
            <person name="Portier P."/>
            <person name="Bull C.T."/>
            <person name="Lavire C."/>
            <person name="Fischer-Le Saux M."/>
            <person name="Bertolla F."/>
        </authorList>
    </citation>
    <scope>NUCLEOTIDE SEQUENCE [LARGE SCALE GENOMIC DNA]</scope>
    <source>
        <strain evidence="8">CFBP2533</strain>
    </source>
</reference>
<dbReference type="AlphaFoldDB" id="A0A6V7DIV5"/>
<evidence type="ECO:0000313" key="6">
    <source>
        <dbReference type="EMBL" id="CAD0335218.1"/>
    </source>
</evidence>
<protein>
    <submittedName>
        <fullName evidence="6">HTH-type transcriptional regulator DmlR</fullName>
    </submittedName>
    <submittedName>
        <fullName evidence="7">LysR family transcriptional regulator</fullName>
    </submittedName>
</protein>
<evidence type="ECO:0000259" key="5">
    <source>
        <dbReference type="PROSITE" id="PS50931"/>
    </source>
</evidence>
<dbReference type="GO" id="GO:0006351">
    <property type="term" value="P:DNA-templated transcription"/>
    <property type="evidence" value="ECO:0007669"/>
    <property type="project" value="TreeGrafter"/>
</dbReference>
<dbReference type="Pfam" id="PF00126">
    <property type="entry name" value="HTH_1"/>
    <property type="match status" value="1"/>
</dbReference>
<dbReference type="Gene3D" id="1.10.10.10">
    <property type="entry name" value="Winged helix-like DNA-binding domain superfamily/Winged helix DNA-binding domain"/>
    <property type="match status" value="1"/>
</dbReference>
<dbReference type="InterPro" id="IPR005119">
    <property type="entry name" value="LysR_subst-bd"/>
</dbReference>
<gene>
    <name evidence="6" type="primary">dmlR_7</name>
    <name evidence="6" type="ORF">CFBP2533_24250</name>
    <name evidence="7" type="ORF">E1J24_05795</name>
</gene>